<dbReference type="GO" id="GO:0006511">
    <property type="term" value="P:ubiquitin-dependent protein catabolic process"/>
    <property type="evidence" value="ECO:0007669"/>
    <property type="project" value="InterPro"/>
</dbReference>
<gene>
    <name evidence="2" type="ORF">Ctob_007913</name>
</gene>
<dbReference type="SUPFAM" id="SSF52047">
    <property type="entry name" value="RNI-like"/>
    <property type="match status" value="1"/>
</dbReference>
<dbReference type="InterPro" id="IPR032675">
    <property type="entry name" value="LRR_dom_sf"/>
</dbReference>
<dbReference type="Proteomes" id="UP000037460">
    <property type="component" value="Unassembled WGS sequence"/>
</dbReference>
<proteinExistence type="predicted"/>
<evidence type="ECO:0000313" key="2">
    <source>
        <dbReference type="EMBL" id="KOO30593.1"/>
    </source>
</evidence>
<dbReference type="OrthoDB" id="8436363at2759"/>
<dbReference type="InterPro" id="IPR052394">
    <property type="entry name" value="LRR-containing"/>
</dbReference>
<dbReference type="Gene3D" id="3.80.10.10">
    <property type="entry name" value="Ribonuclease Inhibitor"/>
    <property type="match status" value="2"/>
</dbReference>
<evidence type="ECO:0008006" key="4">
    <source>
        <dbReference type="Google" id="ProtNLM"/>
    </source>
</evidence>
<comment type="caution">
    <text evidence="2">The sequence shown here is derived from an EMBL/GenBank/DDBJ whole genome shotgun (WGS) entry which is preliminary data.</text>
</comment>
<name>A0A0M0JWS7_9EUKA</name>
<dbReference type="AlphaFoldDB" id="A0A0M0JWS7"/>
<feature type="region of interest" description="Disordered" evidence="1">
    <location>
        <begin position="78"/>
        <end position="99"/>
    </location>
</feature>
<dbReference type="InterPro" id="IPR036296">
    <property type="entry name" value="SKP1-like_dim_sf"/>
</dbReference>
<evidence type="ECO:0000313" key="3">
    <source>
        <dbReference type="Proteomes" id="UP000037460"/>
    </source>
</evidence>
<dbReference type="Pfam" id="PF13516">
    <property type="entry name" value="LRR_6"/>
    <property type="match status" value="6"/>
</dbReference>
<protein>
    <recommendedName>
        <fullName evidence="4">Protein nlrc3</fullName>
    </recommendedName>
</protein>
<accession>A0A0M0JWS7</accession>
<keyword evidence="3" id="KW-1185">Reference proteome</keyword>
<dbReference type="InterPro" id="IPR001611">
    <property type="entry name" value="Leu-rich_rpt"/>
</dbReference>
<dbReference type="PANTHER" id="PTHR24114">
    <property type="entry name" value="LEUCINE RICH REPEAT FAMILY PROTEIN"/>
    <property type="match status" value="1"/>
</dbReference>
<organism evidence="2 3">
    <name type="scientific">Chrysochromulina tobinii</name>
    <dbReference type="NCBI Taxonomy" id="1460289"/>
    <lineage>
        <taxon>Eukaryota</taxon>
        <taxon>Haptista</taxon>
        <taxon>Haptophyta</taxon>
        <taxon>Prymnesiophyceae</taxon>
        <taxon>Prymnesiales</taxon>
        <taxon>Chrysochromulinaceae</taxon>
        <taxon>Chrysochromulina</taxon>
    </lineage>
</organism>
<dbReference type="SMART" id="SM00368">
    <property type="entry name" value="LRR_RI"/>
    <property type="match status" value="7"/>
</dbReference>
<dbReference type="PANTHER" id="PTHR24114:SF2">
    <property type="entry name" value="F-BOX DOMAIN-CONTAINING PROTEIN-RELATED"/>
    <property type="match status" value="1"/>
</dbReference>
<evidence type="ECO:0000256" key="1">
    <source>
        <dbReference type="SAM" id="MobiDB-lite"/>
    </source>
</evidence>
<dbReference type="EMBL" id="JWZX01002197">
    <property type="protein sequence ID" value="KOO30593.1"/>
    <property type="molecule type" value="Genomic_DNA"/>
</dbReference>
<sequence length="546" mass="58139">MCDDDNWSASCLDECSLTQLAALIEGASNLIAEQALEYAQTAFARRLDGKRANELRELLGAVDDFEGDEERVQALAEPAFTPDSPVPQSTTAGPPALPVNDDAAEAALAKVDVITLIELKAREGHADPRQLDEITELSLQLIIEAGRPWEAVWAGRLLLHLERLTGYGFVVDVAAVRKVDLDDDGGEEVEEQEDTLLPLLRGLAKRDLCRCVTGEGEPPRALLLGAIACAGSGEIRGIPVEELRADTLSSLDLEGRMIGPEGAMLIGIVIPLNAVLKNCYLLKNSLNVESATMLTKIGAEKGIMLSGMTREQTYSDFSSQNLRPADAILIASDMKFMAVVTTLDLGFNSIGNEGAKAIAEALKATAVLTTLRLNSNIIGDEGAIAIAEALKVNAVLTTLRMDANKIGAEGAKAIAEALKVNAVLTELWFGHNQIGDEGAKAIAEALKLGTAVMTTLSLAKNMIGDDGAMAIAEALKANAVLIRLVLHHNNIGDDGAKAIAEALKVNAVVTKLNIKYNNMGVAGQQAMQDAVKDRSGFELERYVEWI</sequence>
<dbReference type="SUPFAM" id="SSF81382">
    <property type="entry name" value="Skp1 dimerisation domain-like"/>
    <property type="match status" value="1"/>
</dbReference>
<reference evidence="3" key="1">
    <citation type="journal article" date="2015" name="PLoS Genet.">
        <title>Genome Sequence and Transcriptome Analyses of Chrysochromulina tobin: Metabolic Tools for Enhanced Algal Fitness in the Prominent Order Prymnesiales (Haptophyceae).</title>
        <authorList>
            <person name="Hovde B.T."/>
            <person name="Deodato C.R."/>
            <person name="Hunsperger H.M."/>
            <person name="Ryken S.A."/>
            <person name="Yost W."/>
            <person name="Jha R.K."/>
            <person name="Patterson J."/>
            <person name="Monnat R.J. Jr."/>
            <person name="Barlow S.B."/>
            <person name="Starkenburg S.R."/>
            <person name="Cattolico R.A."/>
        </authorList>
    </citation>
    <scope>NUCLEOTIDE SEQUENCE</scope>
    <source>
        <strain evidence="3">CCMP291</strain>
    </source>
</reference>